<reference evidence="8 9" key="1">
    <citation type="submission" date="2018-08" db="EMBL/GenBank/DDBJ databases">
        <title>Genomic Encyclopedia of Archaeal and Bacterial Type Strains, Phase II (KMG-II): from individual species to whole genera.</title>
        <authorList>
            <person name="Goeker M."/>
        </authorList>
    </citation>
    <scope>NUCLEOTIDE SEQUENCE [LARGE SCALE GENOMIC DNA]</scope>
    <source>
        <strain evidence="8 9">DSM 5002</strain>
    </source>
</reference>
<dbReference type="GO" id="GO:0051539">
    <property type="term" value="F:4 iron, 4 sulfur cluster binding"/>
    <property type="evidence" value="ECO:0007669"/>
    <property type="project" value="UniProtKB-UniRule"/>
</dbReference>
<comment type="catalytic activity">
    <reaction evidence="6">
        <text>glycolate + A = glyoxylate + AH2</text>
        <dbReference type="Rhea" id="RHEA:21264"/>
        <dbReference type="ChEBI" id="CHEBI:13193"/>
        <dbReference type="ChEBI" id="CHEBI:17499"/>
        <dbReference type="ChEBI" id="CHEBI:29805"/>
        <dbReference type="ChEBI" id="CHEBI:36655"/>
        <dbReference type="EC" id="1.1.99.14"/>
    </reaction>
</comment>
<dbReference type="PANTHER" id="PTHR32479">
    <property type="entry name" value="GLYCOLATE OXIDASE IRON-SULFUR SUBUNIT"/>
    <property type="match status" value="1"/>
</dbReference>
<dbReference type="Pfam" id="PF02754">
    <property type="entry name" value="CCG"/>
    <property type="match status" value="2"/>
</dbReference>
<dbReference type="InterPro" id="IPR017896">
    <property type="entry name" value="4Fe4S_Fe-S-bd"/>
</dbReference>
<evidence type="ECO:0000313" key="9">
    <source>
        <dbReference type="Proteomes" id="UP000266273"/>
    </source>
</evidence>
<dbReference type="EMBL" id="QXDF01000001">
    <property type="protein sequence ID" value="RIA56787.1"/>
    <property type="molecule type" value="Genomic_DNA"/>
</dbReference>
<keyword evidence="6" id="KW-0249">Electron transport</keyword>
<dbReference type="SUPFAM" id="SSF54862">
    <property type="entry name" value="4Fe-4S ferredoxins"/>
    <property type="match status" value="1"/>
</dbReference>
<evidence type="ECO:0000259" key="7">
    <source>
        <dbReference type="PROSITE" id="PS51379"/>
    </source>
</evidence>
<gene>
    <name evidence="8" type="ORF">BXY53_1897</name>
</gene>
<dbReference type="PROSITE" id="PS51379">
    <property type="entry name" value="4FE4S_FER_2"/>
    <property type="match status" value="2"/>
</dbReference>
<dbReference type="InterPro" id="IPR009051">
    <property type="entry name" value="Helical_ferredxn"/>
</dbReference>
<comment type="catalytic activity">
    <reaction evidence="6">
        <text>(R)-lactate + A = pyruvate + AH2</text>
        <dbReference type="Rhea" id="RHEA:15089"/>
        <dbReference type="ChEBI" id="CHEBI:13193"/>
        <dbReference type="ChEBI" id="CHEBI:15361"/>
        <dbReference type="ChEBI" id="CHEBI:16004"/>
        <dbReference type="ChEBI" id="CHEBI:17499"/>
    </reaction>
</comment>
<dbReference type="OrthoDB" id="9765258at2"/>
<feature type="domain" description="4Fe-4S ferredoxin-type" evidence="7">
    <location>
        <begin position="14"/>
        <end position="45"/>
    </location>
</feature>
<evidence type="ECO:0000256" key="5">
    <source>
        <dbReference type="ARBA" id="ARBA00023014"/>
    </source>
</evidence>
<dbReference type="AlphaFoldDB" id="A0A397QBC4"/>
<organism evidence="8 9">
    <name type="scientific">Dichotomicrobium thermohalophilum</name>
    <dbReference type="NCBI Taxonomy" id="933063"/>
    <lineage>
        <taxon>Bacteria</taxon>
        <taxon>Pseudomonadati</taxon>
        <taxon>Pseudomonadota</taxon>
        <taxon>Alphaproteobacteria</taxon>
        <taxon>Hyphomicrobiales</taxon>
        <taxon>Hyphomicrobiaceae</taxon>
        <taxon>Dichotomicrobium</taxon>
    </lineage>
</organism>
<comment type="function">
    <text evidence="6">Component of a complex that catalyzes the oxidation of glycolate to glyoxylate.</text>
</comment>
<evidence type="ECO:0000256" key="2">
    <source>
        <dbReference type="ARBA" id="ARBA00022723"/>
    </source>
</evidence>
<proteinExistence type="predicted"/>
<keyword evidence="6" id="KW-0813">Transport</keyword>
<dbReference type="GO" id="GO:0046872">
    <property type="term" value="F:metal ion binding"/>
    <property type="evidence" value="ECO:0007669"/>
    <property type="project" value="UniProtKB-UniRule"/>
</dbReference>
<evidence type="ECO:0000256" key="3">
    <source>
        <dbReference type="ARBA" id="ARBA00022737"/>
    </source>
</evidence>
<dbReference type="PROSITE" id="PS00198">
    <property type="entry name" value="4FE4S_FER_1"/>
    <property type="match status" value="2"/>
</dbReference>
<dbReference type="NCBIfam" id="NF008434">
    <property type="entry name" value="PRK11274.1"/>
    <property type="match status" value="1"/>
</dbReference>
<dbReference type="Gene3D" id="1.10.1060.10">
    <property type="entry name" value="Alpha-helical ferredoxin"/>
    <property type="match status" value="1"/>
</dbReference>
<dbReference type="FunFam" id="1.10.1060.10:FF:000012">
    <property type="entry name" value="Glycolate oxidase iron-sulfur subunit"/>
    <property type="match status" value="1"/>
</dbReference>
<name>A0A397QBC4_9HYPH</name>
<comment type="caution">
    <text evidence="8">The sequence shown here is derived from an EMBL/GenBank/DDBJ whole genome shotgun (WGS) entry which is preliminary data.</text>
</comment>
<dbReference type="PIRSF" id="PIRSF000139">
    <property type="entry name" value="Glc_ox_4Fe-4S"/>
    <property type="match status" value="1"/>
</dbReference>
<dbReference type="PANTHER" id="PTHR32479:SF17">
    <property type="entry name" value="GLYCOLATE OXIDASE IRON-SULFUR SUBUNIT"/>
    <property type="match status" value="1"/>
</dbReference>
<comment type="cofactor">
    <cofactor evidence="6">
        <name>[4Fe-4S] cluster</name>
        <dbReference type="ChEBI" id="CHEBI:49883"/>
    </cofactor>
    <text evidence="6">Binds 2 [4Fe-4S] clusters.</text>
</comment>
<dbReference type="Pfam" id="PF13183">
    <property type="entry name" value="Fer4_8"/>
    <property type="match status" value="1"/>
</dbReference>
<dbReference type="EC" id="1.1.99.14" evidence="6"/>
<evidence type="ECO:0000256" key="1">
    <source>
        <dbReference type="ARBA" id="ARBA00022485"/>
    </source>
</evidence>
<evidence type="ECO:0000313" key="8">
    <source>
        <dbReference type="EMBL" id="RIA56787.1"/>
    </source>
</evidence>
<keyword evidence="3" id="KW-0677">Repeat</keyword>
<dbReference type="InterPro" id="IPR012257">
    <property type="entry name" value="Glc_ox_4Fe-4S"/>
</dbReference>
<protein>
    <recommendedName>
        <fullName evidence="6">Glycolate oxidase iron-sulfur subunit</fullName>
        <ecNumber evidence="6">1.1.99.14</ecNumber>
    </recommendedName>
</protein>
<dbReference type="InterPro" id="IPR017900">
    <property type="entry name" value="4Fe4S_Fe_S_CS"/>
</dbReference>
<evidence type="ECO:0000256" key="6">
    <source>
        <dbReference type="PIRNR" id="PIRNR000139"/>
    </source>
</evidence>
<feature type="domain" description="4Fe-4S ferredoxin-type" evidence="7">
    <location>
        <begin position="67"/>
        <end position="98"/>
    </location>
</feature>
<accession>A0A397QBC4</accession>
<keyword evidence="2 6" id="KW-0479">Metal-binding</keyword>
<dbReference type="RefSeq" id="WP_119061550.1">
    <property type="nucleotide sequence ID" value="NZ_QXDF01000001.1"/>
</dbReference>
<keyword evidence="5 6" id="KW-0411">Iron-sulfur</keyword>
<evidence type="ECO:0000256" key="4">
    <source>
        <dbReference type="ARBA" id="ARBA00023004"/>
    </source>
</evidence>
<dbReference type="GO" id="GO:0019154">
    <property type="term" value="F:glycolate dehydrogenase activity"/>
    <property type="evidence" value="ECO:0007669"/>
    <property type="project" value="UniProtKB-EC"/>
</dbReference>
<keyword evidence="4 6" id="KW-0408">Iron</keyword>
<sequence>METEFKPEQLVDPNIREANQILRSCVHCGLCTATCPTYVLLGDERDSPRGRIYLMKKMFEGGHDATPEVRTHIDRCLSCLSCMTTCPSGVDYMHLVDKARVHIEKTSRRPLKDRLMRKLLAAVVPYPSRFRWSVRGAKLAKPFKGLISALGLKELRAMLDLAPGRLPSRRGPAYGTIAPEGPRRGRVILLRGCAQTVLRPQINDAAIRLLTRNGIEVVMPKAEGCCGALVHHMGREADGMAQARQNIDAWESVMADGPVDAIVISASGCGTTVKDYGHMLAHDPEYAERAEKVAGLARDISEYLTEITLDPPTAWTDIKVAYHSACSMQHGQRITKQPRKLLSDAGYSVLDIPEGHLCCGSAGTYNMLQPEISGLLKKRKQDNIAKTKPDCVATGNIGCMTQLEGPDQPPILHTVELLDWAHGGPCPEEIRHLSHRRRTVQSLFTPDVPLERVS</sequence>
<keyword evidence="1 6" id="KW-0004">4Fe-4S</keyword>
<dbReference type="Proteomes" id="UP000266273">
    <property type="component" value="Unassembled WGS sequence"/>
</dbReference>
<keyword evidence="9" id="KW-1185">Reference proteome</keyword>
<dbReference type="InterPro" id="IPR004017">
    <property type="entry name" value="Cys_rich_dom"/>
</dbReference>